<evidence type="ECO:0000259" key="7">
    <source>
        <dbReference type="Pfam" id="PF01979"/>
    </source>
</evidence>
<evidence type="ECO:0000256" key="2">
    <source>
        <dbReference type="ARBA" id="ARBA00012782"/>
    </source>
</evidence>
<dbReference type="Gene3D" id="3.20.20.140">
    <property type="entry name" value="Metal-dependent hydrolases"/>
    <property type="match status" value="1"/>
</dbReference>
<dbReference type="InterPro" id="IPR006679">
    <property type="entry name" value="Adenine_deam"/>
</dbReference>
<dbReference type="RefSeq" id="WP_339959677.1">
    <property type="nucleotide sequence ID" value="NZ_JAWMWH010000001.1"/>
</dbReference>
<keyword evidence="4 6" id="KW-0464">Manganese</keyword>
<dbReference type="GO" id="GO:0000034">
    <property type="term" value="F:adenine deaminase activity"/>
    <property type="evidence" value="ECO:0007669"/>
    <property type="project" value="UniProtKB-EC"/>
</dbReference>
<comment type="catalytic activity">
    <reaction evidence="5 6">
        <text>adenine + H2O + H(+) = hypoxanthine + NH4(+)</text>
        <dbReference type="Rhea" id="RHEA:23688"/>
        <dbReference type="ChEBI" id="CHEBI:15377"/>
        <dbReference type="ChEBI" id="CHEBI:15378"/>
        <dbReference type="ChEBI" id="CHEBI:16708"/>
        <dbReference type="ChEBI" id="CHEBI:17368"/>
        <dbReference type="ChEBI" id="CHEBI:28938"/>
        <dbReference type="EC" id="3.5.4.2"/>
    </reaction>
</comment>
<dbReference type="EC" id="3.5.4.2" evidence="2 6"/>
<dbReference type="InterPro" id="IPR026912">
    <property type="entry name" value="Adenine_deam_C"/>
</dbReference>
<dbReference type="CDD" id="cd01295">
    <property type="entry name" value="AdeC"/>
    <property type="match status" value="1"/>
</dbReference>
<accession>A0ABU8SIW0</accession>
<dbReference type="HAMAP" id="MF_01518">
    <property type="entry name" value="Adenine_deamin"/>
    <property type="match status" value="1"/>
</dbReference>
<evidence type="ECO:0000313" key="9">
    <source>
        <dbReference type="EMBL" id="MEJ6399840.1"/>
    </source>
</evidence>
<dbReference type="SUPFAM" id="SSF51556">
    <property type="entry name" value="Metallo-dependent hydrolases"/>
    <property type="match status" value="1"/>
</dbReference>
<dbReference type="SUPFAM" id="SSF51338">
    <property type="entry name" value="Composite domain of metallo-dependent hydrolases"/>
    <property type="match status" value="1"/>
</dbReference>
<keyword evidence="10" id="KW-1185">Reference proteome</keyword>
<comment type="caution">
    <text evidence="9">The sequence shown here is derived from an EMBL/GenBank/DDBJ whole genome shotgun (WGS) entry which is preliminary data.</text>
</comment>
<dbReference type="InterPro" id="IPR011059">
    <property type="entry name" value="Metal-dep_hydrolase_composite"/>
</dbReference>
<organism evidence="9 10">
    <name type="scientific">Nicoliella lavandulae</name>
    <dbReference type="NCBI Taxonomy" id="3082954"/>
    <lineage>
        <taxon>Bacteria</taxon>
        <taxon>Bacillati</taxon>
        <taxon>Bacillota</taxon>
        <taxon>Bacilli</taxon>
        <taxon>Lactobacillales</taxon>
        <taxon>Lactobacillaceae</taxon>
        <taxon>Nicoliella</taxon>
    </lineage>
</organism>
<dbReference type="Pfam" id="PF01979">
    <property type="entry name" value="Amidohydro_1"/>
    <property type="match status" value="1"/>
</dbReference>
<dbReference type="EMBL" id="JAWMWH010000001">
    <property type="protein sequence ID" value="MEJ6399840.1"/>
    <property type="molecule type" value="Genomic_DNA"/>
</dbReference>
<evidence type="ECO:0000256" key="3">
    <source>
        <dbReference type="ARBA" id="ARBA00022801"/>
    </source>
</evidence>
<evidence type="ECO:0000256" key="1">
    <source>
        <dbReference type="ARBA" id="ARBA00006773"/>
    </source>
</evidence>
<dbReference type="NCBIfam" id="TIGR01178">
    <property type="entry name" value="ade"/>
    <property type="match status" value="1"/>
</dbReference>
<evidence type="ECO:0000256" key="4">
    <source>
        <dbReference type="ARBA" id="ARBA00023211"/>
    </source>
</evidence>
<dbReference type="Gene3D" id="2.30.40.10">
    <property type="entry name" value="Urease, subunit C, domain 1"/>
    <property type="match status" value="1"/>
</dbReference>
<evidence type="ECO:0000259" key="8">
    <source>
        <dbReference type="Pfam" id="PF13382"/>
    </source>
</evidence>
<reference evidence="9 10" key="1">
    <citation type="submission" date="2023-10" db="EMBL/GenBank/DDBJ databases">
        <title>Nicoliella lavandulae sp. nov. isolated from Lavandula angustifolia flowers.</title>
        <authorList>
            <person name="Alcantara C."/>
            <person name="Zuniga M."/>
            <person name="Landete J.M."/>
            <person name="Monedero V."/>
        </authorList>
    </citation>
    <scope>NUCLEOTIDE SEQUENCE [LARGE SCALE GENOMIC DNA]</scope>
    <source>
        <strain evidence="9 10">Es01</strain>
    </source>
</reference>
<name>A0ABU8SIW0_9LACO</name>
<comment type="similarity">
    <text evidence="1 6">Belongs to the metallo-dependent hydrolases superfamily. Adenine deaminase family.</text>
</comment>
<proteinExistence type="inferred from homology"/>
<dbReference type="Pfam" id="PF13382">
    <property type="entry name" value="Adenine_deam_C"/>
    <property type="match status" value="1"/>
</dbReference>
<gene>
    <name evidence="6 9" type="primary">ade</name>
    <name evidence="9" type="ORF">R4146_01380</name>
</gene>
<evidence type="ECO:0000256" key="5">
    <source>
        <dbReference type="ARBA" id="ARBA00047720"/>
    </source>
</evidence>
<dbReference type="InterPro" id="IPR006680">
    <property type="entry name" value="Amidohydro-rel"/>
</dbReference>
<comment type="cofactor">
    <cofactor evidence="6">
        <name>Mn(2+)</name>
        <dbReference type="ChEBI" id="CHEBI:29035"/>
    </cofactor>
</comment>
<sequence>MQVDLLVTGNHILNVFSRRFESNQLWINDGQIIATGDQPYSARDAFDAGNQYVVPGFIDSHVHVESSLVVPSELAKVILPSGTTTIFTDPHEIGNVSGVDGVQYMIDDARQTPLDVNVMLPSSVPATPFENNGATLTAADLRPFYDEPEVKGLAEVMDYPAVLHRQKGIMDKINDALSRGYQVDGHGAGFTRSMLDTYRQVGINTDHESVNLAQIQDRLAEGFNVFLREGTVERDLQNTIPVVNEGNAQQFSFCTDDKFVNTILDEGGINDCIQLAIKAGIRPEIAYTMASYNAAIAHRVKGLGALNPNYVADLVVVNDPYQVDVQRVMKRGHWITSADMDTKPLQFKADTVHHHCQQSDLLLPLSGSHPKCHVIGIQPNHIETDHLIEPVPVESGHFVADLDHDILKMVVVERHHDLGNVGIGLVHGFNLKQGAVATTIAHDSHNLVVVGTNDAAIERAIQAVTNAGGGISVVDNERALATMPLAVAGLMSAQPWQTASADLTAITNAYHQISGSVSFNPFITLSFLTLTVIPTIKLTDQGLYDFEQQRFIKLQAD</sequence>
<feature type="domain" description="Amidohydrolase-related" evidence="7">
    <location>
        <begin position="52"/>
        <end position="334"/>
    </location>
</feature>
<dbReference type="PANTHER" id="PTHR11113:SF2">
    <property type="entry name" value="ADENINE DEAMINASE"/>
    <property type="match status" value="1"/>
</dbReference>
<protein>
    <recommendedName>
        <fullName evidence="2 6">Adenine deaminase</fullName>
        <shortName evidence="6">Adenase</shortName>
        <shortName evidence="6">Adenine aminase</shortName>
        <ecNumber evidence="2 6">3.5.4.2</ecNumber>
    </recommendedName>
</protein>
<feature type="domain" description="Adenine deaminase C-terminal" evidence="8">
    <location>
        <begin position="382"/>
        <end position="549"/>
    </location>
</feature>
<dbReference type="Proteomes" id="UP001370590">
    <property type="component" value="Unassembled WGS sequence"/>
</dbReference>
<evidence type="ECO:0000256" key="6">
    <source>
        <dbReference type="HAMAP-Rule" id="MF_01518"/>
    </source>
</evidence>
<keyword evidence="3 6" id="KW-0378">Hydrolase</keyword>
<dbReference type="InterPro" id="IPR032466">
    <property type="entry name" value="Metal_Hydrolase"/>
</dbReference>
<dbReference type="PANTHER" id="PTHR11113">
    <property type="entry name" value="N-ACETYLGLUCOSAMINE-6-PHOSPHATE DEACETYLASE"/>
    <property type="match status" value="1"/>
</dbReference>
<evidence type="ECO:0000313" key="10">
    <source>
        <dbReference type="Proteomes" id="UP001370590"/>
    </source>
</evidence>